<dbReference type="SUPFAM" id="SSF49879">
    <property type="entry name" value="SMAD/FHA domain"/>
    <property type="match status" value="2"/>
</dbReference>
<dbReference type="RefSeq" id="WP_091115750.1">
    <property type="nucleotide sequence ID" value="NZ_BKAF01000023.1"/>
</dbReference>
<evidence type="ECO:0000256" key="3">
    <source>
        <dbReference type="ARBA" id="ARBA00022801"/>
    </source>
</evidence>
<dbReference type="Gene3D" id="2.40.10.120">
    <property type="match status" value="1"/>
</dbReference>
<dbReference type="AlphaFoldDB" id="A0A1I3MFD5"/>
<sequence>MSALRVVVDGSTVLVDPPRLLRIGRAVESDILLTGDSVSRVHAELRPTRAGWVLVDVASAHGTFVDGERVTELRLTRETRVHCGPEGAGSDFTVTPVAAPGDAVVPVQQAAAPVAPVAPAPVDERPTPARAPGRTPPDSGFEDTMVVASAVRPGQTPGVPSSRTGPTLLISAEGREHRFSHPAAVTVGRLPDCAVVLTDPVCSRLHGRVDAVPDGWLYTNASREGTFVGGRRVDRLVIKERVVLRLGHPVAGPEVSLVPILSAQEEERRLARARWARRLAVIGGGAAVLLVIVASGVTAAVLLDRADPAQVVGSSTPPSTPDLLTSDELDSARIATVLIGAESTDSDGTTVTWSGSGSIISADGMILTNAHVAEPQADGLAQQYGPTDEANPDYLEIALIEDADDSAAAPGYRARVVVSDGFMDASVIQIYATIDGGPLEAPLDLPTIPIGSSADLRTGEDVTVLGFPGISGSTGVSVTRGVISTFLDDDRLGPRSEIDTDARIAPGNSGGAAIDNEAEIVGIPSATFSQQGSSVVSGRIRSIDVVKPLIAEAEAQASGSQD</sequence>
<evidence type="ECO:0000256" key="4">
    <source>
        <dbReference type="SAM" id="MobiDB-lite"/>
    </source>
</evidence>
<feature type="transmembrane region" description="Helical" evidence="5">
    <location>
        <begin position="279"/>
        <end position="303"/>
    </location>
</feature>
<keyword evidence="3" id="KW-0378">Hydrolase</keyword>
<keyword evidence="1" id="KW-0597">Phosphoprotein</keyword>
<dbReference type="SUPFAM" id="SSF50494">
    <property type="entry name" value="Trypsin-like serine proteases"/>
    <property type="match status" value="1"/>
</dbReference>
<keyword evidence="8" id="KW-1185">Reference proteome</keyword>
<feature type="compositionally biased region" description="Low complexity" evidence="4">
    <location>
        <begin position="128"/>
        <end position="137"/>
    </location>
</feature>
<dbReference type="Pfam" id="PF00498">
    <property type="entry name" value="FHA"/>
    <property type="match status" value="2"/>
</dbReference>
<protein>
    <submittedName>
        <fullName evidence="7">Putative serine protease PepD</fullName>
    </submittedName>
</protein>
<dbReference type="PRINTS" id="PR00834">
    <property type="entry name" value="PROTEASES2C"/>
</dbReference>
<keyword evidence="5" id="KW-0472">Membrane</keyword>
<dbReference type="InterPro" id="IPR008984">
    <property type="entry name" value="SMAD_FHA_dom_sf"/>
</dbReference>
<dbReference type="Proteomes" id="UP000198649">
    <property type="component" value="Unassembled WGS sequence"/>
</dbReference>
<feature type="domain" description="FHA" evidence="6">
    <location>
        <begin position="185"/>
        <end position="233"/>
    </location>
</feature>
<reference evidence="7 8" key="1">
    <citation type="submission" date="2016-10" db="EMBL/GenBank/DDBJ databases">
        <authorList>
            <person name="de Groot N.N."/>
        </authorList>
    </citation>
    <scope>NUCLEOTIDE SEQUENCE [LARGE SCALE GENOMIC DNA]</scope>
    <source>
        <strain evidence="7 8">CGMCC 1.11156</strain>
    </source>
</reference>
<dbReference type="PROSITE" id="PS50006">
    <property type="entry name" value="FHA_DOMAIN"/>
    <property type="match status" value="2"/>
</dbReference>
<feature type="region of interest" description="Disordered" evidence="4">
    <location>
        <begin position="115"/>
        <end position="140"/>
    </location>
</feature>
<evidence type="ECO:0000256" key="2">
    <source>
        <dbReference type="ARBA" id="ARBA00022670"/>
    </source>
</evidence>
<dbReference type="InterPro" id="IPR051201">
    <property type="entry name" value="Chloro_Bact_Ser_Proteases"/>
</dbReference>
<proteinExistence type="predicted"/>
<dbReference type="CDD" id="cd00060">
    <property type="entry name" value="FHA"/>
    <property type="match status" value="1"/>
</dbReference>
<evidence type="ECO:0000313" key="8">
    <source>
        <dbReference type="Proteomes" id="UP000198649"/>
    </source>
</evidence>
<dbReference type="STRING" id="1005945.SAMN05216561_11571"/>
<dbReference type="InterPro" id="IPR009003">
    <property type="entry name" value="Peptidase_S1_PA"/>
</dbReference>
<name>A0A1I3MFD5_9ACTN</name>
<keyword evidence="2 7" id="KW-0645">Protease</keyword>
<dbReference type="PANTHER" id="PTHR43343:SF3">
    <property type="entry name" value="PROTEASE DO-LIKE 8, CHLOROPLASTIC"/>
    <property type="match status" value="1"/>
</dbReference>
<keyword evidence="5" id="KW-0812">Transmembrane</keyword>
<evidence type="ECO:0000256" key="5">
    <source>
        <dbReference type="SAM" id="Phobius"/>
    </source>
</evidence>
<dbReference type="OrthoDB" id="277520at2"/>
<feature type="domain" description="FHA" evidence="6">
    <location>
        <begin position="21"/>
        <end position="70"/>
    </location>
</feature>
<evidence type="ECO:0000256" key="1">
    <source>
        <dbReference type="ARBA" id="ARBA00022553"/>
    </source>
</evidence>
<dbReference type="InterPro" id="IPR000253">
    <property type="entry name" value="FHA_dom"/>
</dbReference>
<dbReference type="EMBL" id="FOQG01000015">
    <property type="protein sequence ID" value="SFI95500.1"/>
    <property type="molecule type" value="Genomic_DNA"/>
</dbReference>
<accession>A0A1I3MFD5</accession>
<evidence type="ECO:0000259" key="6">
    <source>
        <dbReference type="PROSITE" id="PS50006"/>
    </source>
</evidence>
<dbReference type="GO" id="GO:0006508">
    <property type="term" value="P:proteolysis"/>
    <property type="evidence" value="ECO:0007669"/>
    <property type="project" value="UniProtKB-KW"/>
</dbReference>
<dbReference type="PANTHER" id="PTHR43343">
    <property type="entry name" value="PEPTIDASE S12"/>
    <property type="match status" value="1"/>
</dbReference>
<dbReference type="GO" id="GO:0004252">
    <property type="term" value="F:serine-type endopeptidase activity"/>
    <property type="evidence" value="ECO:0007669"/>
    <property type="project" value="InterPro"/>
</dbReference>
<dbReference type="SMART" id="SM00240">
    <property type="entry name" value="FHA"/>
    <property type="match status" value="2"/>
</dbReference>
<evidence type="ECO:0000313" key="7">
    <source>
        <dbReference type="EMBL" id="SFI95500.1"/>
    </source>
</evidence>
<gene>
    <name evidence="7" type="ORF">SAMN05216561_11571</name>
</gene>
<keyword evidence="5" id="KW-1133">Transmembrane helix</keyword>
<dbReference type="Pfam" id="PF13365">
    <property type="entry name" value="Trypsin_2"/>
    <property type="match status" value="1"/>
</dbReference>
<dbReference type="InterPro" id="IPR001940">
    <property type="entry name" value="Peptidase_S1C"/>
</dbReference>
<organism evidence="7 8">
    <name type="scientific">Nocardioides psychrotolerans</name>
    <dbReference type="NCBI Taxonomy" id="1005945"/>
    <lineage>
        <taxon>Bacteria</taxon>
        <taxon>Bacillati</taxon>
        <taxon>Actinomycetota</taxon>
        <taxon>Actinomycetes</taxon>
        <taxon>Propionibacteriales</taxon>
        <taxon>Nocardioidaceae</taxon>
        <taxon>Nocardioides</taxon>
    </lineage>
</organism>
<dbReference type="Gene3D" id="2.60.200.20">
    <property type="match status" value="2"/>
</dbReference>